<protein>
    <recommendedName>
        <fullName evidence="3">SLH domain-containing protein</fullName>
    </recommendedName>
</protein>
<reference evidence="4" key="1">
    <citation type="journal article" date="2023" name="Int. J. Syst. Evol. Microbiol.">
        <title>Collibacillus ludicampi gen. nov., sp. nov., a new soil bacterium of the family Alicyclobacillaceae.</title>
        <authorList>
            <person name="Jojima T."/>
            <person name="Ioku Y."/>
            <person name="Fukuta Y."/>
            <person name="Shirasaka N."/>
            <person name="Matsumura Y."/>
            <person name="Mori M."/>
        </authorList>
    </citation>
    <scope>NUCLEOTIDE SEQUENCE</scope>
    <source>
        <strain evidence="4">TP075</strain>
    </source>
</reference>
<feature type="region of interest" description="Disordered" evidence="1">
    <location>
        <begin position="36"/>
        <end position="94"/>
    </location>
</feature>
<feature type="domain" description="SLH" evidence="3">
    <location>
        <begin position="162"/>
        <end position="219"/>
    </location>
</feature>
<feature type="compositionally biased region" description="Low complexity" evidence="1">
    <location>
        <begin position="654"/>
        <end position="690"/>
    </location>
</feature>
<dbReference type="Proteomes" id="UP001057291">
    <property type="component" value="Unassembled WGS sequence"/>
</dbReference>
<evidence type="ECO:0000259" key="3">
    <source>
        <dbReference type="PROSITE" id="PS51272"/>
    </source>
</evidence>
<evidence type="ECO:0000256" key="2">
    <source>
        <dbReference type="SAM" id="SignalP"/>
    </source>
</evidence>
<feature type="domain" description="SLH" evidence="3">
    <location>
        <begin position="98"/>
        <end position="161"/>
    </location>
</feature>
<evidence type="ECO:0000256" key="1">
    <source>
        <dbReference type="SAM" id="MobiDB-lite"/>
    </source>
</evidence>
<comment type="caution">
    <text evidence="4">The sequence shown here is derived from an EMBL/GenBank/DDBJ whole genome shotgun (WGS) entry which is preliminary data.</text>
</comment>
<name>A0AAV4LCW8_9BACL</name>
<dbReference type="InterPro" id="IPR001119">
    <property type="entry name" value="SLH_dom"/>
</dbReference>
<accession>A0AAV4LCW8</accession>
<dbReference type="PANTHER" id="PTHR43308">
    <property type="entry name" value="OUTER MEMBRANE PROTEIN ALPHA-RELATED"/>
    <property type="match status" value="1"/>
</dbReference>
<dbReference type="Pfam" id="PF00395">
    <property type="entry name" value="SLH"/>
    <property type="match status" value="3"/>
</dbReference>
<organism evidence="4 5">
    <name type="scientific">Collibacillus ludicampi</name>
    <dbReference type="NCBI Taxonomy" id="2771369"/>
    <lineage>
        <taxon>Bacteria</taxon>
        <taxon>Bacillati</taxon>
        <taxon>Bacillota</taxon>
        <taxon>Bacilli</taxon>
        <taxon>Bacillales</taxon>
        <taxon>Alicyclobacillaceae</taxon>
        <taxon>Collibacillus</taxon>
    </lineage>
</organism>
<dbReference type="EMBL" id="BOQE01000001">
    <property type="protein sequence ID" value="GIM45647.1"/>
    <property type="molecule type" value="Genomic_DNA"/>
</dbReference>
<feature type="domain" description="SLH" evidence="3">
    <location>
        <begin position="221"/>
        <end position="283"/>
    </location>
</feature>
<gene>
    <name evidence="4" type="ORF">DNHGIG_11960</name>
</gene>
<feature type="compositionally biased region" description="Low complexity" evidence="1">
    <location>
        <begin position="36"/>
        <end position="80"/>
    </location>
</feature>
<proteinExistence type="predicted"/>
<feature type="region of interest" description="Disordered" evidence="1">
    <location>
        <begin position="651"/>
        <end position="698"/>
    </location>
</feature>
<feature type="signal peptide" evidence="2">
    <location>
        <begin position="1"/>
        <end position="24"/>
    </location>
</feature>
<dbReference type="PANTHER" id="PTHR43308:SF5">
    <property type="entry name" value="S-LAYER PROTEIN _ PEPTIDOGLYCAN ENDO-BETA-N-ACETYLGLUCOSAMINIDASE"/>
    <property type="match status" value="1"/>
</dbReference>
<evidence type="ECO:0000313" key="5">
    <source>
        <dbReference type="Proteomes" id="UP001057291"/>
    </source>
</evidence>
<sequence length="698" mass="73311">MKKFNKILAATVVLSTVLTPAAFAATDATDAFTDTSTKAADSASTDTSAATADQTTTESSTTTAGQATTDTNTAATGQAASDNTATTSEQESVETSASLTFKDIDQASTWARDLIITAQKLGLMAGDKAGTFRPRDTVTRQEVAAILVNTLKLKTPDLTKSSFSDVTSSDWGMKQIEAVAKAGLMVGDKGGTFRPHDPVTREEMATILVHAAGGTAGKGDNLKIADKDDVSDWAKGYVQAAMEMGLMAGDGTNFHPKDHAERQEVAAMLLNFLKVKSAEGDNFTPALSAVNHAADASSMRTALEENAAALGIDVSSSSAYGKLKVDRKPAVALDVYENRPEDGFQTVDDVKTLFDRVVKTRTVIEQALDSVNSAISVDEIAAMNRSFITDVIADLEDAQKTPNFVYESDSKISDTLATLKDLVTKYDALTDQEKQEANAAIQGKSFTSYNAMIQAFAKAVDKQKAALDAVNTATDAASMKSALETNAAAIGIDVSATSDYGKLIGDATVTQDVYANQLSVAQDVYDNKPNGGYTNVADVKSVFDAAVQVKTAQVNALKDVQSAKSADDLADVKYINDAIAALEDASKTANYTTSSGRNINDILDELKADVTQYTALTDEEKKAVNEALAGKTFTTYSDLVQAFEEAVKANTANDSSAQGSQSTSTGTTSGTQTTDTQSTSTSDSTQSTSGEAASTQIN</sequence>
<feature type="chain" id="PRO_5043315794" description="SLH domain-containing protein" evidence="2">
    <location>
        <begin position="25"/>
        <end position="698"/>
    </location>
</feature>
<dbReference type="PROSITE" id="PS51272">
    <property type="entry name" value="SLH"/>
    <property type="match status" value="3"/>
</dbReference>
<keyword evidence="2" id="KW-0732">Signal</keyword>
<keyword evidence="5" id="KW-1185">Reference proteome</keyword>
<dbReference type="RefSeq" id="WP_282198830.1">
    <property type="nucleotide sequence ID" value="NZ_BOQE01000001.1"/>
</dbReference>
<dbReference type="InterPro" id="IPR051465">
    <property type="entry name" value="Cell_Envelope_Struct_Comp"/>
</dbReference>
<evidence type="ECO:0000313" key="4">
    <source>
        <dbReference type="EMBL" id="GIM45647.1"/>
    </source>
</evidence>
<dbReference type="AlphaFoldDB" id="A0AAV4LCW8"/>
<feature type="compositionally biased region" description="Polar residues" evidence="1">
    <location>
        <begin position="81"/>
        <end position="94"/>
    </location>
</feature>